<feature type="transmembrane region" description="Helical" evidence="7">
    <location>
        <begin position="285"/>
        <end position="307"/>
    </location>
</feature>
<evidence type="ECO:0000256" key="4">
    <source>
        <dbReference type="ARBA" id="ARBA00022692"/>
    </source>
</evidence>
<name>A0ABQ6GBH4_9BACL</name>
<comment type="caution">
    <text evidence="9">The sequence shown here is derived from an EMBL/GenBank/DDBJ whole genome shotgun (WGS) entry which is preliminary data.</text>
</comment>
<evidence type="ECO:0000259" key="8">
    <source>
        <dbReference type="PROSITE" id="PS50928"/>
    </source>
</evidence>
<feature type="transmembrane region" description="Helical" evidence="7">
    <location>
        <begin position="30"/>
        <end position="55"/>
    </location>
</feature>
<keyword evidence="6 7" id="KW-0472">Membrane</keyword>
<dbReference type="InterPro" id="IPR035906">
    <property type="entry name" value="MetI-like_sf"/>
</dbReference>
<comment type="similarity">
    <text evidence="7">Belongs to the binding-protein-dependent transport system permease family.</text>
</comment>
<keyword evidence="5 7" id="KW-1133">Transmembrane helix</keyword>
<dbReference type="InterPro" id="IPR000515">
    <property type="entry name" value="MetI-like"/>
</dbReference>
<dbReference type="CDD" id="cd06261">
    <property type="entry name" value="TM_PBP2"/>
    <property type="match status" value="1"/>
</dbReference>
<evidence type="ECO:0000256" key="1">
    <source>
        <dbReference type="ARBA" id="ARBA00004651"/>
    </source>
</evidence>
<evidence type="ECO:0000256" key="3">
    <source>
        <dbReference type="ARBA" id="ARBA00022475"/>
    </source>
</evidence>
<feature type="transmembrane region" description="Helical" evidence="7">
    <location>
        <begin position="163"/>
        <end position="183"/>
    </location>
</feature>
<dbReference type="PANTHER" id="PTHR43744">
    <property type="entry name" value="ABC TRANSPORTER PERMEASE PROTEIN MG189-RELATED-RELATED"/>
    <property type="match status" value="1"/>
</dbReference>
<sequence>MSQLAEKQIAMRPERVKRKKFMGAQSVSPAAYYTIIVCLTILSLACVVPLLLVIMTSFTDESSLTLHGYQFIPAKFSFYAYDYLMNDFDKIARGYGISAFVTIVGTAASLLLISLFAYPVSRPDFPYRNIFLFLVFFTMLFHGGLVPWYLIYVKAGLKDTMMALILPSLIVPFNLIIVRTFFANTIPHALVESAKIDGASEWRIYARIIMPLSLPVLATIGLFQTLIYWNDWYTSLIFISSEKLVNIQYLLYRVISDMNYLNSGFANQQAVDGVLKTLPAQTVRMAMAVVGIGPIVIVYPFIAKYFVKGLTVGAVKG</sequence>
<evidence type="ECO:0000313" key="9">
    <source>
        <dbReference type="EMBL" id="GLX66951.1"/>
    </source>
</evidence>
<dbReference type="PROSITE" id="PS50928">
    <property type="entry name" value="ABC_TM1"/>
    <property type="match status" value="1"/>
</dbReference>
<dbReference type="EMBL" id="BSSQ01000005">
    <property type="protein sequence ID" value="GLX66951.1"/>
    <property type="molecule type" value="Genomic_DNA"/>
</dbReference>
<feature type="transmembrane region" description="Helical" evidence="7">
    <location>
        <begin position="95"/>
        <end position="118"/>
    </location>
</feature>
<gene>
    <name evidence="9" type="ORF">MU1_12950</name>
</gene>
<dbReference type="SUPFAM" id="SSF161098">
    <property type="entry name" value="MetI-like"/>
    <property type="match status" value="1"/>
</dbReference>
<feature type="transmembrane region" description="Helical" evidence="7">
    <location>
        <begin position="130"/>
        <end position="151"/>
    </location>
</feature>
<comment type="subcellular location">
    <subcellularLocation>
        <location evidence="1 7">Cell membrane</location>
        <topology evidence="1 7">Multi-pass membrane protein</topology>
    </subcellularLocation>
</comment>
<dbReference type="Pfam" id="PF00528">
    <property type="entry name" value="BPD_transp_1"/>
    <property type="match status" value="1"/>
</dbReference>
<feature type="transmembrane region" description="Helical" evidence="7">
    <location>
        <begin position="204"/>
        <end position="229"/>
    </location>
</feature>
<evidence type="ECO:0000256" key="6">
    <source>
        <dbReference type="ARBA" id="ARBA00023136"/>
    </source>
</evidence>
<evidence type="ECO:0000256" key="2">
    <source>
        <dbReference type="ARBA" id="ARBA00022448"/>
    </source>
</evidence>
<evidence type="ECO:0000313" key="10">
    <source>
        <dbReference type="Proteomes" id="UP001157114"/>
    </source>
</evidence>
<organism evidence="9 10">
    <name type="scientific">Paenibacillus glycanilyticus</name>
    <dbReference type="NCBI Taxonomy" id="126569"/>
    <lineage>
        <taxon>Bacteria</taxon>
        <taxon>Bacillati</taxon>
        <taxon>Bacillota</taxon>
        <taxon>Bacilli</taxon>
        <taxon>Bacillales</taxon>
        <taxon>Paenibacillaceae</taxon>
        <taxon>Paenibacillus</taxon>
    </lineage>
</organism>
<keyword evidence="4 7" id="KW-0812">Transmembrane</keyword>
<protein>
    <submittedName>
        <fullName evidence="9">Sugar ABC transporter permease</fullName>
    </submittedName>
</protein>
<feature type="domain" description="ABC transmembrane type-1" evidence="8">
    <location>
        <begin position="95"/>
        <end position="296"/>
    </location>
</feature>
<dbReference type="Gene3D" id="1.10.3720.10">
    <property type="entry name" value="MetI-like"/>
    <property type="match status" value="1"/>
</dbReference>
<evidence type="ECO:0000256" key="7">
    <source>
        <dbReference type="RuleBase" id="RU363032"/>
    </source>
</evidence>
<reference evidence="9 10" key="1">
    <citation type="submission" date="2023-03" db="EMBL/GenBank/DDBJ databases">
        <title>Draft genome sequence of the bacteria which degrade cell wall of Tricholomamatutake.</title>
        <authorList>
            <person name="Konishi Y."/>
            <person name="Fukuta Y."/>
            <person name="Shirasaka N."/>
        </authorList>
    </citation>
    <scope>NUCLEOTIDE SEQUENCE [LARGE SCALE GENOMIC DNA]</scope>
    <source>
        <strain evidence="10">mu1</strain>
    </source>
</reference>
<dbReference type="RefSeq" id="WP_284237667.1">
    <property type="nucleotide sequence ID" value="NZ_BSSQ01000005.1"/>
</dbReference>
<keyword evidence="3" id="KW-1003">Cell membrane</keyword>
<dbReference type="PANTHER" id="PTHR43744:SF9">
    <property type="entry name" value="POLYGALACTURONAN_RHAMNOGALACTURONAN TRANSPORT SYSTEM PERMEASE PROTEIN YTCP"/>
    <property type="match status" value="1"/>
</dbReference>
<keyword evidence="2 7" id="KW-0813">Transport</keyword>
<proteinExistence type="inferred from homology"/>
<evidence type="ECO:0000256" key="5">
    <source>
        <dbReference type="ARBA" id="ARBA00022989"/>
    </source>
</evidence>
<accession>A0ABQ6GBH4</accession>
<dbReference type="Proteomes" id="UP001157114">
    <property type="component" value="Unassembled WGS sequence"/>
</dbReference>
<keyword evidence="10" id="KW-1185">Reference proteome</keyword>